<evidence type="ECO:0000313" key="3">
    <source>
        <dbReference type="EMBL" id="SDK33930.1"/>
    </source>
</evidence>
<feature type="domain" description="PepSY" evidence="2">
    <location>
        <begin position="37"/>
        <end position="91"/>
    </location>
</feature>
<organism evidence="3 4">
    <name type="scientific">Methylophilus rhizosphaerae</name>
    <dbReference type="NCBI Taxonomy" id="492660"/>
    <lineage>
        <taxon>Bacteria</taxon>
        <taxon>Pseudomonadati</taxon>
        <taxon>Pseudomonadota</taxon>
        <taxon>Betaproteobacteria</taxon>
        <taxon>Nitrosomonadales</taxon>
        <taxon>Methylophilaceae</taxon>
        <taxon>Methylophilus</taxon>
    </lineage>
</organism>
<evidence type="ECO:0000259" key="2">
    <source>
        <dbReference type="Pfam" id="PF03413"/>
    </source>
</evidence>
<protein>
    <submittedName>
        <fullName evidence="3">Uncharacterized membrane protein YkoI</fullName>
    </submittedName>
</protein>
<dbReference type="Gene3D" id="3.10.450.40">
    <property type="match status" value="2"/>
</dbReference>
<dbReference type="AlphaFoldDB" id="A0A1G9B4G9"/>
<sequence length="175" mass="19037">MQIKVSLITAVLCGVLSGQAFADHEAIKPKAYDSLGKCVKAALSKHDGKIVKVEAKTENKTLVYEFDVESPDGTAWDIECNVQTGKIIEVEEEVTADEARFKALAKVSEADAKATALAKYPGSVVEVEYELESDGKASYEFDIAQADKTEIKVEVDASTGKIVEVHHEIYQIGQE</sequence>
<dbReference type="Proteomes" id="UP000198629">
    <property type="component" value="Unassembled WGS sequence"/>
</dbReference>
<dbReference type="STRING" id="492660.SAMN05192566_0965"/>
<dbReference type="OrthoDB" id="8537216at2"/>
<proteinExistence type="predicted"/>
<evidence type="ECO:0000256" key="1">
    <source>
        <dbReference type="SAM" id="SignalP"/>
    </source>
</evidence>
<accession>A0A1G9B4G9</accession>
<gene>
    <name evidence="3" type="ORF">SAMN05192566_0965</name>
</gene>
<reference evidence="4" key="1">
    <citation type="submission" date="2016-10" db="EMBL/GenBank/DDBJ databases">
        <authorList>
            <person name="Varghese N."/>
            <person name="Submissions S."/>
        </authorList>
    </citation>
    <scope>NUCLEOTIDE SEQUENCE [LARGE SCALE GENOMIC DNA]</scope>
    <source>
        <strain evidence="4">CBMB127</strain>
    </source>
</reference>
<feature type="chain" id="PRO_5011529424" evidence="1">
    <location>
        <begin position="23"/>
        <end position="175"/>
    </location>
</feature>
<evidence type="ECO:0000313" key="4">
    <source>
        <dbReference type="Proteomes" id="UP000198629"/>
    </source>
</evidence>
<dbReference type="Pfam" id="PF03413">
    <property type="entry name" value="PepSY"/>
    <property type="match status" value="2"/>
</dbReference>
<dbReference type="RefSeq" id="WP_091470880.1">
    <property type="nucleotide sequence ID" value="NZ_FNFX01000002.1"/>
</dbReference>
<feature type="signal peptide" evidence="1">
    <location>
        <begin position="1"/>
        <end position="22"/>
    </location>
</feature>
<dbReference type="EMBL" id="FNFX01000002">
    <property type="protein sequence ID" value="SDK33930.1"/>
    <property type="molecule type" value="Genomic_DNA"/>
</dbReference>
<name>A0A1G9B4G9_9PROT</name>
<feature type="domain" description="PepSY" evidence="2">
    <location>
        <begin position="106"/>
        <end position="165"/>
    </location>
</feature>
<keyword evidence="4" id="KW-1185">Reference proteome</keyword>
<keyword evidence="1" id="KW-0732">Signal</keyword>
<dbReference type="InterPro" id="IPR025711">
    <property type="entry name" value="PepSY"/>
</dbReference>